<evidence type="ECO:0008006" key="3">
    <source>
        <dbReference type="Google" id="ProtNLM"/>
    </source>
</evidence>
<evidence type="ECO:0000313" key="2">
    <source>
        <dbReference type="Proteomes" id="UP000033096"/>
    </source>
</evidence>
<dbReference type="STRING" id="1434123.MSVAZ_0779"/>
<evidence type="ECO:0000313" key="1">
    <source>
        <dbReference type="EMBL" id="AKB43048.1"/>
    </source>
</evidence>
<sequence>MALPDIKTNPEELLKFHTILMKYAPNGYLPFYFVLEIGGKEPKAGISWKKNRKSFEQAIKLMEKGYNIGIAGTDNDALCIMDVDDMNQVPFDQIKPTLQITSRKRIGRHYYYFSLDGSAKKNIPTGDAGEVRSVWYYVLAPGSYVSCDAEDIEAMPEEERQYAGRYTITVERPLSEITYDEFPDVYKRRYEEKKRDDISKALRSVNKQIRKPISPARKEGKLMSALWKLDVGDVSGIGNTGGKRVPMPLEMHSSGSKTGHNCSVDNGKLTCWRHYIVHNAFSYLAVLAGILPCERAGKEHGSSYFGVDMCDGETVYKVWSYAKLHGFIPEDDPIPWSALAYYAISKKVCAKKDIVDGKIPKVFSIVALMIAKKEGLNFGRV</sequence>
<dbReference type="HOGENOM" id="CLU_724840_0_0_2"/>
<keyword evidence="2" id="KW-1185">Reference proteome</keyword>
<dbReference type="Proteomes" id="UP000033096">
    <property type="component" value="Chromosome"/>
</dbReference>
<dbReference type="AlphaFoldDB" id="A0A0E3Q445"/>
<name>A0A0E3Q445_9EURY</name>
<gene>
    <name evidence="1" type="ORF">MSVAZ_0779</name>
</gene>
<dbReference type="SUPFAM" id="SSF56747">
    <property type="entry name" value="Prim-pol domain"/>
    <property type="match status" value="1"/>
</dbReference>
<proteinExistence type="predicted"/>
<reference evidence="1 2" key="1">
    <citation type="submission" date="2014-07" db="EMBL/GenBank/DDBJ databases">
        <title>Methanogenic archaea and the global carbon cycle.</title>
        <authorList>
            <person name="Henriksen J.R."/>
            <person name="Luke J."/>
            <person name="Reinhart S."/>
            <person name="Benedict M.N."/>
            <person name="Youngblut N.D."/>
            <person name="Metcalf M.E."/>
            <person name="Whitaker R.J."/>
            <person name="Metcalf W.W."/>
        </authorList>
    </citation>
    <scope>NUCLEOTIDE SEQUENCE [LARGE SCALE GENOMIC DNA]</scope>
    <source>
        <strain evidence="1 2">Z-761</strain>
    </source>
</reference>
<accession>A0A0E3Q445</accession>
<dbReference type="RefSeq" id="WP_048118428.1">
    <property type="nucleotide sequence ID" value="NZ_CP009520.1"/>
</dbReference>
<dbReference type="GeneID" id="24809170"/>
<protein>
    <recommendedName>
        <fullName evidence="3">DNA primase/polymerase bifunctional N-terminal domain-containing protein</fullName>
    </recommendedName>
</protein>
<dbReference type="PATRIC" id="fig|1434123.4.peg.906"/>
<dbReference type="KEGG" id="mvc:MSVAZ_0779"/>
<organism evidence="1 2">
    <name type="scientific">Methanosarcina vacuolata Z-761</name>
    <dbReference type="NCBI Taxonomy" id="1434123"/>
    <lineage>
        <taxon>Archaea</taxon>
        <taxon>Methanobacteriati</taxon>
        <taxon>Methanobacteriota</taxon>
        <taxon>Stenosarchaea group</taxon>
        <taxon>Methanomicrobia</taxon>
        <taxon>Methanosarcinales</taxon>
        <taxon>Methanosarcinaceae</taxon>
        <taxon>Methanosarcina</taxon>
    </lineage>
</organism>
<dbReference type="EMBL" id="CP009520">
    <property type="protein sequence ID" value="AKB43048.1"/>
    <property type="molecule type" value="Genomic_DNA"/>
</dbReference>